<evidence type="ECO:0000313" key="5">
    <source>
        <dbReference type="Proteomes" id="UP001152798"/>
    </source>
</evidence>
<evidence type="ECO:0000256" key="3">
    <source>
        <dbReference type="SAM" id="MobiDB-lite"/>
    </source>
</evidence>
<feature type="compositionally biased region" description="Basic and acidic residues" evidence="3">
    <location>
        <begin position="450"/>
        <end position="461"/>
    </location>
</feature>
<feature type="compositionally biased region" description="Basic and acidic residues" evidence="3">
    <location>
        <begin position="262"/>
        <end position="272"/>
    </location>
</feature>
<feature type="compositionally biased region" description="Basic residues" evidence="3">
    <location>
        <begin position="279"/>
        <end position="290"/>
    </location>
</feature>
<proteinExistence type="inferred from homology"/>
<feature type="region of interest" description="Disordered" evidence="3">
    <location>
        <begin position="72"/>
        <end position="512"/>
    </location>
</feature>
<feature type="compositionally biased region" description="Basic and acidic residues" evidence="3">
    <location>
        <begin position="302"/>
        <end position="314"/>
    </location>
</feature>
<evidence type="ECO:0000313" key="4">
    <source>
        <dbReference type="EMBL" id="CAH1391646.1"/>
    </source>
</evidence>
<dbReference type="Proteomes" id="UP001152798">
    <property type="component" value="Chromosome 1"/>
</dbReference>
<dbReference type="Pfam" id="PF09736">
    <property type="entry name" value="Bud13"/>
    <property type="match status" value="1"/>
</dbReference>
<keyword evidence="5" id="KW-1185">Reference proteome</keyword>
<evidence type="ECO:0000256" key="1">
    <source>
        <dbReference type="ARBA" id="ARBA00011069"/>
    </source>
</evidence>
<dbReference type="PANTHER" id="PTHR31809">
    <property type="entry name" value="BUD13 HOMOLOG"/>
    <property type="match status" value="1"/>
</dbReference>
<feature type="compositionally biased region" description="Basic and acidic residues" evidence="3">
    <location>
        <begin position="323"/>
        <end position="335"/>
    </location>
</feature>
<sequence length="841" mass="97229">MKLIASFTYLTFDEPFVSHLLSYLMNVSTNVRPNRSVIIDDDLGLPNVASVEDEEFNLDYLGDEAPQIAGIIDERPPEIKAKESHGDRNKWKPVGDPGGMDFLSNEHSISNGQSNNGSVVRTESDVSSLKGKSKYPGEGGTHYERDSRDSDSDLSPPRVKNKYEDKSKDSHKRRPLKNDDDSDLSPPRSKHRNSEKEYISKRNKAIYDSDTSPPRRSRYEEKSRRKGSDSDVSPPRKNKHDDRAKRKGSDSDFSPPRKSKHVDRIKSRRGSDSDLSPPRKNKHEDRKKRKGSDSDFSPPRKNKYENRAKKKENDSDLSPPRKNRYDDRAKRKGSDSDLSPPRKNKYENKAKRKENDSDLSPPRKNRYDDRAKRKGSDSDLSPPRKNKYENRAKRKENDSDLSPPRKNRYEDRTKRKGSDSDLSPPRKNRNQIKSRRAGSDSDLSPPRKNRNQEKTKRRGADSEFSSSKNNLERNDRRHHKDSSRAFHGKNNHMDDENRADKTLDGKKAGLQDAKNLKDELRKLKEQENALFEKMKASVSGKSAAVIKRDKKTGKIRDIDKEKEEEVKKSARVTERENKYARWGKGLKQIEEAEERVADYLHEVNKPLARYANDQDLDRMLKARDREGDPMLDYIRNKQSESIDVDNRGKPTYQGYYLPNRFNIRPGHRWDGVDRSNGYEKQWFEKQNAKKALQEEAYKWSTSDILLIGLAHWIILAVSKPRDEILVDALCCQEIIEELLLKKIEMVFQWILGYCRLPGNDMVDTLAKDRAAKVLTENKLTYHRAWNEIEKCLQNKQVLLAVNDGLCYMRKTGASLSINHVETVAELRMMTGHDHVKNIYIK</sequence>
<feature type="compositionally biased region" description="Basic and acidic residues" evidence="3">
    <location>
        <begin position="217"/>
        <end position="229"/>
    </location>
</feature>
<feature type="compositionally biased region" description="Basic and acidic residues" evidence="3">
    <location>
        <begin position="344"/>
        <end position="356"/>
    </location>
</feature>
<feature type="compositionally biased region" description="Basic residues" evidence="3">
    <location>
        <begin position="426"/>
        <end position="436"/>
    </location>
</feature>
<feature type="compositionally biased region" description="Basic residues" evidence="3">
    <location>
        <begin position="476"/>
        <end position="490"/>
    </location>
</feature>
<dbReference type="GO" id="GO:0070274">
    <property type="term" value="C:RES complex"/>
    <property type="evidence" value="ECO:0007669"/>
    <property type="project" value="TreeGrafter"/>
</dbReference>
<feature type="compositionally biased region" description="Basic and acidic residues" evidence="3">
    <location>
        <begin position="491"/>
        <end position="512"/>
    </location>
</feature>
<dbReference type="InterPro" id="IPR051112">
    <property type="entry name" value="CWC26_splicing_factor"/>
</dbReference>
<comment type="similarity">
    <text evidence="1">Belongs to the CWC26 family.</text>
</comment>
<feature type="compositionally biased region" description="Basic and acidic residues" evidence="3">
    <location>
        <begin position="72"/>
        <end position="90"/>
    </location>
</feature>
<feature type="compositionally biased region" description="Basic and acidic residues" evidence="3">
    <location>
        <begin position="386"/>
        <end position="398"/>
    </location>
</feature>
<dbReference type="GO" id="GO:0005684">
    <property type="term" value="C:U2-type spliceosomal complex"/>
    <property type="evidence" value="ECO:0007669"/>
    <property type="project" value="TreeGrafter"/>
</dbReference>
<feature type="compositionally biased region" description="Basic and acidic residues" evidence="3">
    <location>
        <begin position="365"/>
        <end position="377"/>
    </location>
</feature>
<accession>A0A9P0E4Q8</accession>
<feature type="compositionally biased region" description="Basic and acidic residues" evidence="3">
    <location>
        <begin position="407"/>
        <end position="419"/>
    </location>
</feature>
<dbReference type="EMBL" id="OV725077">
    <property type="protein sequence ID" value="CAH1391646.1"/>
    <property type="molecule type" value="Genomic_DNA"/>
</dbReference>
<feature type="compositionally biased region" description="Basic and acidic residues" evidence="3">
    <location>
        <begin position="239"/>
        <end position="250"/>
    </location>
</feature>
<feature type="compositionally biased region" description="Basic and acidic residues" evidence="3">
    <location>
        <begin position="141"/>
        <end position="151"/>
    </location>
</feature>
<gene>
    <name evidence="4" type="ORF">NEZAVI_LOCUS2629</name>
</gene>
<dbReference type="PANTHER" id="PTHR31809:SF0">
    <property type="entry name" value="BUD13 HOMOLOG"/>
    <property type="match status" value="1"/>
</dbReference>
<protein>
    <recommendedName>
        <fullName evidence="2">BUD13 homolog</fullName>
    </recommendedName>
</protein>
<reference evidence="4" key="1">
    <citation type="submission" date="2022-01" db="EMBL/GenBank/DDBJ databases">
        <authorList>
            <person name="King R."/>
        </authorList>
    </citation>
    <scope>NUCLEOTIDE SEQUENCE</scope>
</reference>
<organism evidence="4 5">
    <name type="scientific">Nezara viridula</name>
    <name type="common">Southern green stink bug</name>
    <name type="synonym">Cimex viridulus</name>
    <dbReference type="NCBI Taxonomy" id="85310"/>
    <lineage>
        <taxon>Eukaryota</taxon>
        <taxon>Metazoa</taxon>
        <taxon>Ecdysozoa</taxon>
        <taxon>Arthropoda</taxon>
        <taxon>Hexapoda</taxon>
        <taxon>Insecta</taxon>
        <taxon>Pterygota</taxon>
        <taxon>Neoptera</taxon>
        <taxon>Paraneoptera</taxon>
        <taxon>Hemiptera</taxon>
        <taxon>Heteroptera</taxon>
        <taxon>Panheteroptera</taxon>
        <taxon>Pentatomomorpha</taxon>
        <taxon>Pentatomoidea</taxon>
        <taxon>Pentatomidae</taxon>
        <taxon>Pentatominae</taxon>
        <taxon>Nezara</taxon>
    </lineage>
</organism>
<evidence type="ECO:0000256" key="2">
    <source>
        <dbReference type="ARBA" id="ARBA00014454"/>
    </source>
</evidence>
<dbReference type="OrthoDB" id="6022at2759"/>
<feature type="compositionally biased region" description="Polar residues" evidence="3">
    <location>
        <begin position="105"/>
        <end position="127"/>
    </location>
</feature>
<dbReference type="InterPro" id="IPR018609">
    <property type="entry name" value="Bud13"/>
</dbReference>
<name>A0A9P0E4Q8_NEZVI</name>
<dbReference type="GO" id="GO:0003723">
    <property type="term" value="F:RNA binding"/>
    <property type="evidence" value="ECO:0007669"/>
    <property type="project" value="TreeGrafter"/>
</dbReference>
<dbReference type="AlphaFoldDB" id="A0A9P0E4Q8"/>
<dbReference type="GO" id="GO:0000398">
    <property type="term" value="P:mRNA splicing, via spliceosome"/>
    <property type="evidence" value="ECO:0007669"/>
    <property type="project" value="TreeGrafter"/>
</dbReference>